<organism evidence="1 2">
    <name type="scientific">Hyunsoonleella aestuarii</name>
    <dbReference type="NCBI Taxonomy" id="912802"/>
    <lineage>
        <taxon>Bacteria</taxon>
        <taxon>Pseudomonadati</taxon>
        <taxon>Bacteroidota</taxon>
        <taxon>Flavobacteriia</taxon>
        <taxon>Flavobacteriales</taxon>
        <taxon>Flavobacteriaceae</taxon>
    </lineage>
</organism>
<dbReference type="RefSeq" id="WP_139002396.1">
    <property type="nucleotide sequence ID" value="NZ_BAABAV010000002.1"/>
</dbReference>
<protein>
    <recommendedName>
        <fullName evidence="3">DUF3108 domain-containing protein</fullName>
    </recommendedName>
</protein>
<evidence type="ECO:0000313" key="1">
    <source>
        <dbReference type="EMBL" id="GAA4270015.1"/>
    </source>
</evidence>
<name>A0ABP8ECP9_9FLAO</name>
<sequence>MFKDCLLILFFFSFASLSLSQERYEYVGGVKLNDTVIISYRVNFLVNNEDVKGYSITDIGGVHETRSNIFGEYDKTKKELNFRETGIVYTKSTISQNDFCFLNATVKNFVFGKTKNIKTNFIGLFSDNTKCIDGEVLLNAYERMEKRLAKVSDKIKKSKRVPDSLKQKLNLRKMMDSLNMNILRKDEVLSLFTKSDKVIFEIYDGGKEDGDRISVFVNDKEILSNYKANKEKKYFTVDVINDKTSVRIKAMNEGDIAPNTVVVRIKDKSNSIKALSNLKENDETQIDILKTKK</sequence>
<accession>A0ABP8ECP9</accession>
<comment type="caution">
    <text evidence="1">The sequence shown here is derived from an EMBL/GenBank/DDBJ whole genome shotgun (WGS) entry which is preliminary data.</text>
</comment>
<keyword evidence="2" id="KW-1185">Reference proteome</keyword>
<evidence type="ECO:0000313" key="2">
    <source>
        <dbReference type="Proteomes" id="UP001500027"/>
    </source>
</evidence>
<gene>
    <name evidence="1" type="ORF">GCM10022257_21160</name>
</gene>
<reference evidence="2" key="1">
    <citation type="journal article" date="2019" name="Int. J. Syst. Evol. Microbiol.">
        <title>The Global Catalogue of Microorganisms (GCM) 10K type strain sequencing project: providing services to taxonomists for standard genome sequencing and annotation.</title>
        <authorList>
            <consortium name="The Broad Institute Genomics Platform"/>
            <consortium name="The Broad Institute Genome Sequencing Center for Infectious Disease"/>
            <person name="Wu L."/>
            <person name="Ma J."/>
        </authorList>
    </citation>
    <scope>NUCLEOTIDE SEQUENCE [LARGE SCALE GENOMIC DNA]</scope>
    <source>
        <strain evidence="2">JCM 17452</strain>
    </source>
</reference>
<proteinExistence type="predicted"/>
<dbReference type="EMBL" id="BAABAV010000002">
    <property type="protein sequence ID" value="GAA4270015.1"/>
    <property type="molecule type" value="Genomic_DNA"/>
</dbReference>
<dbReference type="Proteomes" id="UP001500027">
    <property type="component" value="Unassembled WGS sequence"/>
</dbReference>
<evidence type="ECO:0008006" key="3">
    <source>
        <dbReference type="Google" id="ProtNLM"/>
    </source>
</evidence>